<proteinExistence type="inferred from homology"/>
<keyword evidence="1" id="KW-0831">Ubiquinone biosynthesis</keyword>
<keyword evidence="1" id="KW-0408">Iron</keyword>
<dbReference type="AlphaFoldDB" id="A0A975XTI1"/>
<dbReference type="EMBL" id="CP064782">
    <property type="protein sequence ID" value="QWT47763.1"/>
    <property type="molecule type" value="Genomic_DNA"/>
</dbReference>
<dbReference type="NCBIfam" id="NF011991">
    <property type="entry name" value="PRK15447.1"/>
    <property type="match status" value="1"/>
</dbReference>
<evidence type="ECO:0000256" key="1">
    <source>
        <dbReference type="HAMAP-Rule" id="MF_02233"/>
    </source>
</evidence>
<dbReference type="GO" id="GO:0006744">
    <property type="term" value="P:ubiquinone biosynthetic process"/>
    <property type="evidence" value="ECO:0007669"/>
    <property type="project" value="UniProtKB-UniRule"/>
</dbReference>
<dbReference type="GO" id="GO:0051539">
    <property type="term" value="F:4 iron, 4 sulfur cluster binding"/>
    <property type="evidence" value="ECO:0007669"/>
    <property type="project" value="UniProtKB-UniRule"/>
</dbReference>
<dbReference type="RefSeq" id="WP_216130336.1">
    <property type="nucleotide sequence ID" value="NZ_CP064782.1"/>
</dbReference>
<dbReference type="HAMAP" id="MF_02233">
    <property type="entry name" value="UbiV"/>
    <property type="match status" value="1"/>
</dbReference>
<sequence>MKLALGPLLFFWPKQEVLSFYADMVASPAEVIYLGEVVCSRRQQMRSQDWIGLARDLTEAGKEVVISSQALMESESDLKFLRRLLEEGQCKLEANDLGAVSLARERNLPFVCGPHLNIYNEAALAYFASQGACRWVPPLEAGRDLVGPLHHSRPKGVETEVFAFGKLPLAFSARCFTARRYNLNKDDCQFKCLEHDQGITLYTREKQPFLTINGIQTMSGQTHNLLGQVGEMAQMGIDLLRISPQPGYTGAILQAFDQARRGEAVSADPAWAENGFCDGYWFGRPGIDWQDPALQASLQASGAPAPQGA</sequence>
<feature type="binding site" evidence="1">
    <location>
        <position position="175"/>
    </location>
    <ligand>
        <name>[4Fe-4S] cluster</name>
        <dbReference type="ChEBI" id="CHEBI:49883"/>
    </ligand>
</feature>
<reference evidence="2" key="1">
    <citation type="submission" date="2020-11" db="EMBL/GenBank/DDBJ databases">
        <title>Azospira inquinata sp. nov.</title>
        <authorList>
            <person name="Moe W.M."/>
            <person name="Mikes M.C."/>
        </authorList>
    </citation>
    <scope>NUCLEOTIDE SEQUENCE</scope>
    <source>
        <strain evidence="2">Azo-3</strain>
    </source>
</reference>
<feature type="binding site" evidence="1">
    <location>
        <position position="192"/>
    </location>
    <ligand>
        <name>[4Fe-4S] cluster</name>
        <dbReference type="ChEBI" id="CHEBI:49883"/>
    </ligand>
</feature>
<dbReference type="InterPro" id="IPR043693">
    <property type="entry name" value="UbiV"/>
</dbReference>
<evidence type="ECO:0000313" key="3">
    <source>
        <dbReference type="Proteomes" id="UP000683428"/>
    </source>
</evidence>
<organism evidence="2 3">
    <name type="scientific">Azospira inquinata</name>
    <dbReference type="NCBI Taxonomy" id="2785627"/>
    <lineage>
        <taxon>Bacteria</taxon>
        <taxon>Pseudomonadati</taxon>
        <taxon>Pseudomonadota</taxon>
        <taxon>Betaproteobacteria</taxon>
        <taxon>Rhodocyclales</taxon>
        <taxon>Rhodocyclaceae</taxon>
        <taxon>Azospira</taxon>
    </lineage>
</organism>
<dbReference type="InterPro" id="IPR001539">
    <property type="entry name" value="Peptidase_U32"/>
</dbReference>
<feature type="binding site" evidence="1">
    <location>
        <position position="188"/>
    </location>
    <ligand>
        <name>[4Fe-4S] cluster</name>
        <dbReference type="ChEBI" id="CHEBI:49883"/>
    </ligand>
</feature>
<comment type="similarity">
    <text evidence="1">Belongs to the peptidase U32 family. UbiV subfamily.</text>
</comment>
<evidence type="ECO:0000313" key="2">
    <source>
        <dbReference type="EMBL" id="QWT47763.1"/>
    </source>
</evidence>
<keyword evidence="1" id="KW-0411">Iron-sulfur</keyword>
<keyword evidence="3" id="KW-1185">Reference proteome</keyword>
<dbReference type="InterPro" id="IPR051454">
    <property type="entry name" value="RNA/ubiquinone_mod_enzymes"/>
</dbReference>
<gene>
    <name evidence="1" type="primary">ubiV</name>
    <name evidence="2" type="ORF">Azoinq_07685</name>
</gene>
<name>A0A975XTI1_9RHOO</name>
<keyword evidence="1" id="KW-0004">4Fe-4S</keyword>
<dbReference type="PANTHER" id="PTHR30217">
    <property type="entry name" value="PEPTIDASE U32 FAMILY"/>
    <property type="match status" value="1"/>
</dbReference>
<dbReference type="KEGG" id="aiq:Azoinq_07685"/>
<dbReference type="PANTHER" id="PTHR30217:SF11">
    <property type="entry name" value="UBIQUINONE BIOSYNTHESIS PROTEIN UBIV"/>
    <property type="match status" value="1"/>
</dbReference>
<feature type="binding site" evidence="1">
    <location>
        <position position="39"/>
    </location>
    <ligand>
        <name>[4Fe-4S] cluster</name>
        <dbReference type="ChEBI" id="CHEBI:49883"/>
    </ligand>
</feature>
<comment type="function">
    <text evidence="1">Required for O(2)-independent ubiquinone (coenzyme Q) biosynthesis. Together with UbiU, is essential for the C6-hydroxylation reaction in the oxygen-independent ubiquinone biosynthesis pathway.</text>
</comment>
<dbReference type="GO" id="GO:0046872">
    <property type="term" value="F:metal ion binding"/>
    <property type="evidence" value="ECO:0007669"/>
    <property type="project" value="UniProtKB-KW"/>
</dbReference>
<comment type="cofactor">
    <cofactor evidence="1">
        <name>[4Fe-4S] cluster</name>
        <dbReference type="ChEBI" id="CHEBI:49883"/>
    </cofactor>
</comment>
<dbReference type="Proteomes" id="UP000683428">
    <property type="component" value="Chromosome"/>
</dbReference>
<comment type="subunit">
    <text evidence="1">Forms a heterodimer with UbiU.</text>
</comment>
<keyword evidence="1" id="KW-0479">Metal-binding</keyword>
<accession>A0A975XTI1</accession>
<protein>
    <recommendedName>
        <fullName evidence="1">Ubiquinone biosynthesis protein UbiV</fullName>
    </recommendedName>
</protein>
<dbReference type="Pfam" id="PF01136">
    <property type="entry name" value="Peptidase_U32"/>
    <property type="match status" value="1"/>
</dbReference>
<comment type="pathway">
    <text evidence="1">Cofactor biosynthesis; ubiquinone biosynthesis.</text>
</comment>